<sequence length="152" mass="15993">MNGTVETAEQVEAEAAAGDLPKVAELRLPGWYFAFEGTVAGIFDLLRAFPSAWPAVVVLVAANIAVSLTVMRRRLRLAKLLWRGKGTRRIMFTLVGIRIGAHLLLAAIGLAAGSATTHVLFALAMSALSVGLMLHTQRTSLAALVASGKATA</sequence>
<keyword evidence="1" id="KW-0812">Transmembrane</keyword>
<organism evidence="2 3">
    <name type="scientific">Kitasatospora paracochleata</name>
    <dbReference type="NCBI Taxonomy" id="58354"/>
    <lineage>
        <taxon>Bacteria</taxon>
        <taxon>Bacillati</taxon>
        <taxon>Actinomycetota</taxon>
        <taxon>Actinomycetes</taxon>
        <taxon>Kitasatosporales</taxon>
        <taxon>Streptomycetaceae</taxon>
        <taxon>Kitasatospora</taxon>
    </lineage>
</organism>
<evidence type="ECO:0000313" key="2">
    <source>
        <dbReference type="EMBL" id="MCP2307112.1"/>
    </source>
</evidence>
<evidence type="ECO:0000256" key="1">
    <source>
        <dbReference type="SAM" id="Phobius"/>
    </source>
</evidence>
<feature type="transmembrane region" description="Helical" evidence="1">
    <location>
        <begin position="118"/>
        <end position="134"/>
    </location>
</feature>
<keyword evidence="1" id="KW-0472">Membrane</keyword>
<dbReference type="EMBL" id="JAMZDX010000001">
    <property type="protein sequence ID" value="MCP2307112.1"/>
    <property type="molecule type" value="Genomic_DNA"/>
</dbReference>
<feature type="transmembrane region" description="Helical" evidence="1">
    <location>
        <begin position="52"/>
        <end position="70"/>
    </location>
</feature>
<keyword evidence="3" id="KW-1185">Reference proteome</keyword>
<gene>
    <name evidence="2" type="ORF">FHR36_000204</name>
</gene>
<dbReference type="RefSeq" id="WP_253792875.1">
    <property type="nucleotide sequence ID" value="NZ_BAAAUB010000031.1"/>
</dbReference>
<feature type="transmembrane region" description="Helical" evidence="1">
    <location>
        <begin position="90"/>
        <end position="112"/>
    </location>
</feature>
<evidence type="ECO:0000313" key="3">
    <source>
        <dbReference type="Proteomes" id="UP001206483"/>
    </source>
</evidence>
<accession>A0ABT1IPR2</accession>
<protein>
    <submittedName>
        <fullName evidence="2">Uncharacterized protein</fullName>
    </submittedName>
</protein>
<dbReference type="Proteomes" id="UP001206483">
    <property type="component" value="Unassembled WGS sequence"/>
</dbReference>
<reference evidence="2 3" key="1">
    <citation type="submission" date="2022-06" db="EMBL/GenBank/DDBJ databases">
        <title>Sequencing the genomes of 1000 actinobacteria strains.</title>
        <authorList>
            <person name="Klenk H.-P."/>
        </authorList>
    </citation>
    <scope>NUCLEOTIDE SEQUENCE [LARGE SCALE GENOMIC DNA]</scope>
    <source>
        <strain evidence="2 3">DSM 41656</strain>
    </source>
</reference>
<name>A0ABT1IPR2_9ACTN</name>
<keyword evidence="1" id="KW-1133">Transmembrane helix</keyword>
<proteinExistence type="predicted"/>
<comment type="caution">
    <text evidence="2">The sequence shown here is derived from an EMBL/GenBank/DDBJ whole genome shotgun (WGS) entry which is preliminary data.</text>
</comment>